<keyword evidence="8 9" id="KW-0137">Centromere</keyword>
<dbReference type="Proteomes" id="UP001209570">
    <property type="component" value="Unassembled WGS sequence"/>
</dbReference>
<proteinExistence type="inferred from homology"/>
<dbReference type="CDD" id="cd23784">
    <property type="entry name" value="RWD_Spc25"/>
    <property type="match status" value="1"/>
</dbReference>
<reference evidence="12" key="1">
    <citation type="submission" date="2021-12" db="EMBL/GenBank/DDBJ databases">
        <title>Prjna785345.</title>
        <authorList>
            <person name="Rujirawat T."/>
            <person name="Krajaejun T."/>
        </authorList>
    </citation>
    <scope>NUCLEOTIDE SEQUENCE</scope>
    <source>
        <strain evidence="12">Pi057C3</strain>
    </source>
</reference>
<dbReference type="GO" id="GO:0031262">
    <property type="term" value="C:Ndc80 complex"/>
    <property type="evidence" value="ECO:0007669"/>
    <property type="project" value="InterPro"/>
</dbReference>
<keyword evidence="6 10" id="KW-0175">Coiled coil</keyword>
<dbReference type="GO" id="GO:0051301">
    <property type="term" value="P:cell division"/>
    <property type="evidence" value="ECO:0007669"/>
    <property type="project" value="UniProtKB-UniRule"/>
</dbReference>
<dbReference type="EMBL" id="JAKCXM010000038">
    <property type="protein sequence ID" value="KAJ0405955.1"/>
    <property type="molecule type" value="Genomic_DNA"/>
</dbReference>
<evidence type="ECO:0000256" key="3">
    <source>
        <dbReference type="ARBA" id="ARBA00022454"/>
    </source>
</evidence>
<feature type="coiled-coil region" evidence="10">
    <location>
        <begin position="69"/>
        <end position="152"/>
    </location>
</feature>
<evidence type="ECO:0000256" key="2">
    <source>
        <dbReference type="ARBA" id="ARBA00006379"/>
    </source>
</evidence>
<keyword evidence="9" id="KW-0995">Kinetochore</keyword>
<gene>
    <name evidence="12" type="ORF">P43SY_005521</name>
</gene>
<feature type="domain" description="Chromosome segregation protein Spc25 C-terminal" evidence="11">
    <location>
        <begin position="172"/>
        <end position="241"/>
    </location>
</feature>
<comment type="function">
    <text evidence="9">Acts as a component of the essential kinetochore-associated NDC80 complex, which is required for chromosome segregation and spindle checkpoint activity.</text>
</comment>
<evidence type="ECO:0000256" key="7">
    <source>
        <dbReference type="ARBA" id="ARBA00023306"/>
    </source>
</evidence>
<evidence type="ECO:0000256" key="9">
    <source>
        <dbReference type="RuleBase" id="RU367150"/>
    </source>
</evidence>
<dbReference type="InterPro" id="IPR045143">
    <property type="entry name" value="Spc25"/>
</dbReference>
<evidence type="ECO:0000256" key="5">
    <source>
        <dbReference type="ARBA" id="ARBA00022776"/>
    </source>
</evidence>
<dbReference type="GO" id="GO:0007059">
    <property type="term" value="P:chromosome segregation"/>
    <property type="evidence" value="ECO:0007669"/>
    <property type="project" value="InterPro"/>
</dbReference>
<comment type="subcellular location">
    <subcellularLocation>
        <location evidence="1">Chromosome</location>
        <location evidence="1">Centromere</location>
    </subcellularLocation>
    <subcellularLocation>
        <location evidence="9">Nucleus</location>
    </subcellularLocation>
    <subcellularLocation>
        <location evidence="9">Chromosome</location>
        <location evidence="9">Centromere</location>
        <location evidence="9">Kinetochore</location>
    </subcellularLocation>
</comment>
<evidence type="ECO:0000313" key="12">
    <source>
        <dbReference type="EMBL" id="KAJ0405955.1"/>
    </source>
</evidence>
<sequence>MNDGNARRLTIGEQAMANLEAHALETDELVTQNISTRQELERWIQDQKSRLLMEKREHDLQEQEHTRLTADAEQQRTQLQHDLQGLRTDCGEHERQVSMQEVEIEVLQAEKGKKEPLLRELFEQNRSKDDELKRLTLEAQAQQTSLNEQLSELTRGLAMYARLGLSFEQHNAEQIVVRFTQIDAQNPQREFSFRIRMDPLTDSFVADECDPQVAVLDVLMQQLNQTADFSRFIRSMRREFKALVA</sequence>
<name>A0AAD5LPK0_PYTIN</name>
<evidence type="ECO:0000313" key="13">
    <source>
        <dbReference type="Proteomes" id="UP001209570"/>
    </source>
</evidence>
<organism evidence="12 13">
    <name type="scientific">Pythium insidiosum</name>
    <name type="common">Pythiosis disease agent</name>
    <dbReference type="NCBI Taxonomy" id="114742"/>
    <lineage>
        <taxon>Eukaryota</taxon>
        <taxon>Sar</taxon>
        <taxon>Stramenopiles</taxon>
        <taxon>Oomycota</taxon>
        <taxon>Peronosporomycetes</taxon>
        <taxon>Pythiales</taxon>
        <taxon>Pythiaceae</taxon>
        <taxon>Pythium</taxon>
    </lineage>
</organism>
<dbReference type="Gene3D" id="3.30.457.50">
    <property type="entry name" value="Chromosome segregation protein Spc25"/>
    <property type="match status" value="1"/>
</dbReference>
<evidence type="ECO:0000256" key="1">
    <source>
        <dbReference type="ARBA" id="ARBA00004584"/>
    </source>
</evidence>
<dbReference type="PANTHER" id="PTHR14281">
    <property type="entry name" value="KINETOCHORE PROTEIN SPC25-RELATED"/>
    <property type="match status" value="1"/>
</dbReference>
<keyword evidence="13" id="KW-1185">Reference proteome</keyword>
<dbReference type="AlphaFoldDB" id="A0AAD5LPK0"/>
<keyword evidence="4 9" id="KW-0132">Cell division</keyword>
<keyword evidence="7 9" id="KW-0131">Cell cycle</keyword>
<dbReference type="PANTHER" id="PTHR14281:SF0">
    <property type="entry name" value="KINETOCHORE PROTEIN SPC25"/>
    <property type="match status" value="1"/>
</dbReference>
<evidence type="ECO:0000256" key="6">
    <source>
        <dbReference type="ARBA" id="ARBA00023054"/>
    </source>
</evidence>
<comment type="subunit">
    <text evidence="9">Component of the NDC80 complex.</text>
</comment>
<accession>A0AAD5LPK0</accession>
<dbReference type="InterPro" id="IPR013255">
    <property type="entry name" value="Spc25_C"/>
</dbReference>
<dbReference type="Pfam" id="PF08234">
    <property type="entry name" value="Spindle_Spc25"/>
    <property type="match status" value="1"/>
</dbReference>
<evidence type="ECO:0000259" key="11">
    <source>
        <dbReference type="Pfam" id="PF08234"/>
    </source>
</evidence>
<comment type="similarity">
    <text evidence="2 9">Belongs to the SPC25 family.</text>
</comment>
<comment type="caution">
    <text evidence="12">The sequence shown here is derived from an EMBL/GenBank/DDBJ whole genome shotgun (WGS) entry which is preliminary data.</text>
</comment>
<evidence type="ECO:0000256" key="10">
    <source>
        <dbReference type="SAM" id="Coils"/>
    </source>
</evidence>
<keyword evidence="9" id="KW-0539">Nucleus</keyword>
<evidence type="ECO:0000256" key="4">
    <source>
        <dbReference type="ARBA" id="ARBA00022618"/>
    </source>
</evidence>
<keyword evidence="5 9" id="KW-0498">Mitosis</keyword>
<dbReference type="GO" id="GO:0005634">
    <property type="term" value="C:nucleus"/>
    <property type="evidence" value="ECO:0007669"/>
    <property type="project" value="UniProtKB-SubCell"/>
</dbReference>
<evidence type="ECO:0000256" key="8">
    <source>
        <dbReference type="ARBA" id="ARBA00023328"/>
    </source>
</evidence>
<protein>
    <recommendedName>
        <fullName evidence="9">Kinetochore protein SPC25</fullName>
    </recommendedName>
</protein>
<keyword evidence="3 9" id="KW-0158">Chromosome</keyword>